<protein>
    <submittedName>
        <fullName evidence="3">ABC transporter substrate-binding protein</fullName>
    </submittedName>
</protein>
<feature type="signal peptide" evidence="2">
    <location>
        <begin position="1"/>
        <end position="29"/>
    </location>
</feature>
<reference evidence="3 4" key="1">
    <citation type="journal article" date="2020" name="Microorganisms">
        <title>Osmotic Adaptation and Compatible Solute Biosynthesis of Phototrophic Bacteria as Revealed from Genome Analyses.</title>
        <authorList>
            <person name="Imhoff J.F."/>
            <person name="Rahn T."/>
            <person name="Kunzel S."/>
            <person name="Keller A."/>
            <person name="Neulinger S.C."/>
        </authorList>
    </citation>
    <scope>NUCLEOTIDE SEQUENCE [LARGE SCALE GENOMIC DNA]</scope>
    <source>
        <strain evidence="3 4">DSM 25653</strain>
    </source>
</reference>
<dbReference type="Gene3D" id="3.40.190.10">
    <property type="entry name" value="Periplasmic binding protein-like II"/>
    <property type="match status" value="2"/>
</dbReference>
<dbReference type="AlphaFoldDB" id="A0A9X0W5B0"/>
<dbReference type="PIRSF" id="PIRSF035859">
    <property type="entry name" value="ABC_tp_sb"/>
    <property type="match status" value="1"/>
</dbReference>
<feature type="chain" id="PRO_5040825526" evidence="2">
    <location>
        <begin position="30"/>
        <end position="611"/>
    </location>
</feature>
<dbReference type="EMBL" id="NRRY01000001">
    <property type="protein sequence ID" value="MBK1617051.1"/>
    <property type="molecule type" value="Genomic_DNA"/>
</dbReference>
<evidence type="ECO:0000256" key="2">
    <source>
        <dbReference type="SAM" id="SignalP"/>
    </source>
</evidence>
<evidence type="ECO:0000313" key="3">
    <source>
        <dbReference type="EMBL" id="MBK1617051.1"/>
    </source>
</evidence>
<dbReference type="PROSITE" id="PS51318">
    <property type="entry name" value="TAT"/>
    <property type="match status" value="1"/>
</dbReference>
<dbReference type="PANTHER" id="PTHR43649:SF33">
    <property type="entry name" value="POLYGALACTURONAN_RHAMNOGALACTURONAN-BINDING PROTEIN YTCQ"/>
    <property type="match status" value="1"/>
</dbReference>
<dbReference type="RefSeq" id="WP_200236833.1">
    <property type="nucleotide sequence ID" value="NZ_NRRY01000001.1"/>
</dbReference>
<keyword evidence="4" id="KW-1185">Reference proteome</keyword>
<accession>A0A9X0W5B0</accession>
<organism evidence="3 4">
    <name type="scientific">Lamprobacter modestohalophilus</name>
    <dbReference type="NCBI Taxonomy" id="1064514"/>
    <lineage>
        <taxon>Bacteria</taxon>
        <taxon>Pseudomonadati</taxon>
        <taxon>Pseudomonadota</taxon>
        <taxon>Gammaproteobacteria</taxon>
        <taxon>Chromatiales</taxon>
        <taxon>Chromatiaceae</taxon>
        <taxon>Lamprobacter</taxon>
    </lineage>
</organism>
<dbReference type="SUPFAM" id="SSF53850">
    <property type="entry name" value="Periplasmic binding protein-like II"/>
    <property type="match status" value="1"/>
</dbReference>
<dbReference type="InterPro" id="IPR014597">
    <property type="entry name" value="ABC_tp_sb"/>
</dbReference>
<proteinExistence type="predicted"/>
<dbReference type="PANTHER" id="PTHR43649">
    <property type="entry name" value="ARABINOSE-BINDING PROTEIN-RELATED"/>
    <property type="match status" value="1"/>
</dbReference>
<dbReference type="InterPro" id="IPR006311">
    <property type="entry name" value="TAT_signal"/>
</dbReference>
<evidence type="ECO:0000256" key="1">
    <source>
        <dbReference type="ARBA" id="ARBA00022729"/>
    </source>
</evidence>
<keyword evidence="1 2" id="KW-0732">Signal</keyword>
<dbReference type="GO" id="GO:0022857">
    <property type="term" value="F:transmembrane transporter activity"/>
    <property type="evidence" value="ECO:0007669"/>
    <property type="project" value="InterPro"/>
</dbReference>
<dbReference type="InterPro" id="IPR050490">
    <property type="entry name" value="Bact_solute-bd_prot1"/>
</dbReference>
<name>A0A9X0W5B0_9GAMM</name>
<dbReference type="Proteomes" id="UP001138768">
    <property type="component" value="Unassembled WGS sequence"/>
</dbReference>
<evidence type="ECO:0000313" key="4">
    <source>
        <dbReference type="Proteomes" id="UP001138768"/>
    </source>
</evidence>
<gene>
    <name evidence="3" type="ORF">CKO42_01005</name>
</gene>
<comment type="caution">
    <text evidence="3">The sequence shown here is derived from an EMBL/GenBank/DDBJ whole genome shotgun (WGS) entry which is preliminary data.</text>
</comment>
<sequence>MNGLDRQRRQLLSAAALGLTAWPWLRAFASAEAALASSATSTAEQTTAHTRLAQLDLGEIEPQRLAAARRWVRGEFQPSTLSEQEQLAEMAFFIQAAKPFSGQRIHVASETIPTHVYEQRFLARAFFEITGIRVQHDLLHEGELVERLRQQTRTGRNLYDAYVNDSDFIGTHSRNDAVVPISDWISGEGAAVTLPTLDLDDFIGLAFTTGPNGKVYQLPDQQFANLYWFRLDWFERDDLKRAFQQRYGYPLGVPLNWSAYEDIADFFTNQVKELDGRRIWGHMDYAKVDPSLGWRFTDAWLSMAGVGDQGLPNGQPVDDWGIRAEGCHPVGSSVSRGGATNSPAAVYALRTYLDWLERFAPPEARQMTFTDAGPVPARGDIAQQVFWYTAFTPDMVRAGSQVMHADGSPKWRVAPSPHGAYWEPGMKLGYQDCGAWTLPASTPLDRRRAAWLYAQFCVCKTVSLKKTLVGLTPFRDSDLRSQAMTEAAPSLGGLVEFYRSPARNVWTPTGLNVPDYALLAQLWWTRIGQAVTGRASPQAVMDGLAQAQDDTLERLARAEPELRCAPKIGAAEDPAAWLARAGAPKPAMENEKPPGRTIAYQNLIESWNPRG</sequence>